<dbReference type="PANTHER" id="PTHR34596">
    <property type="entry name" value="CHITOPORIN"/>
    <property type="match status" value="1"/>
</dbReference>
<dbReference type="PANTHER" id="PTHR34596:SF2">
    <property type="entry name" value="CHITOPORIN"/>
    <property type="match status" value="1"/>
</dbReference>
<dbReference type="Proteomes" id="UP000036097">
    <property type="component" value="Unassembled WGS sequence"/>
</dbReference>
<dbReference type="OrthoDB" id="5579297at2"/>
<protein>
    <recommendedName>
        <fullName evidence="7">Porin</fullName>
    </recommendedName>
</protein>
<evidence type="ECO:0008006" key="7">
    <source>
        <dbReference type="Google" id="ProtNLM"/>
    </source>
</evidence>
<dbReference type="STRING" id="1195763.ABT56_10270"/>
<dbReference type="RefSeq" id="WP_047878764.1">
    <property type="nucleotide sequence ID" value="NZ_LDOT01000012.1"/>
</dbReference>
<dbReference type="AlphaFoldDB" id="A0A0J1H2B7"/>
<dbReference type="InterPro" id="IPR005318">
    <property type="entry name" value="OM_porin_bac"/>
</dbReference>
<dbReference type="InterPro" id="IPR023614">
    <property type="entry name" value="Porin_dom_sf"/>
</dbReference>
<comment type="similarity">
    <text evidence="1">Belongs to the outer membrane porin (Opr) (TC 1.B.25) family.</text>
</comment>
<organism evidence="5 6">
    <name type="scientific">Photobacterium aquae</name>
    <dbReference type="NCBI Taxonomy" id="1195763"/>
    <lineage>
        <taxon>Bacteria</taxon>
        <taxon>Pseudomonadati</taxon>
        <taxon>Pseudomonadota</taxon>
        <taxon>Gammaproteobacteria</taxon>
        <taxon>Vibrionales</taxon>
        <taxon>Vibrionaceae</taxon>
        <taxon>Photobacterium</taxon>
    </lineage>
</organism>
<feature type="chain" id="PRO_5005252307" description="Porin" evidence="4">
    <location>
        <begin position="29"/>
        <end position="455"/>
    </location>
</feature>
<dbReference type="GO" id="GO:0016020">
    <property type="term" value="C:membrane"/>
    <property type="evidence" value="ECO:0007669"/>
    <property type="project" value="InterPro"/>
</dbReference>
<dbReference type="GO" id="GO:0015772">
    <property type="term" value="P:oligosaccharide transport"/>
    <property type="evidence" value="ECO:0007669"/>
    <property type="project" value="TreeGrafter"/>
</dbReference>
<reference evidence="5 6" key="1">
    <citation type="submission" date="2015-05" db="EMBL/GenBank/DDBJ databases">
        <title>Photobacterium galathea sp. nov.</title>
        <authorList>
            <person name="Machado H."/>
            <person name="Gram L."/>
        </authorList>
    </citation>
    <scope>NUCLEOTIDE SEQUENCE [LARGE SCALE GENOMIC DNA]</scope>
    <source>
        <strain evidence="5 6">CGMCC 1.12159</strain>
    </source>
</reference>
<keyword evidence="6" id="KW-1185">Reference proteome</keyword>
<feature type="signal peptide" evidence="4">
    <location>
        <begin position="1"/>
        <end position="28"/>
    </location>
</feature>
<comment type="caution">
    <text evidence="5">The sequence shown here is derived from an EMBL/GenBank/DDBJ whole genome shotgun (WGS) entry which is preliminary data.</text>
</comment>
<dbReference type="PATRIC" id="fig|1195763.3.peg.2151"/>
<evidence type="ECO:0000313" key="6">
    <source>
        <dbReference type="Proteomes" id="UP000036097"/>
    </source>
</evidence>
<evidence type="ECO:0000256" key="4">
    <source>
        <dbReference type="SAM" id="SignalP"/>
    </source>
</evidence>
<accession>A0A0J1H2B7</accession>
<dbReference type="Gene3D" id="2.40.160.10">
    <property type="entry name" value="Porin"/>
    <property type="match status" value="1"/>
</dbReference>
<proteinExistence type="inferred from homology"/>
<dbReference type="EMBL" id="LDOT01000012">
    <property type="protein sequence ID" value="KLV05901.1"/>
    <property type="molecule type" value="Genomic_DNA"/>
</dbReference>
<sequence>MEKSSKLFKVSALTAAMLGSLAAMPVLANEASAGGEGYVEAVDSFVNDATFTGAVVVDTRYRGRGNGAAADDDIRTRLNYSTYNVLLNFNSGYHNDFIGLDLGGYFSGDIYNDSIADGKGNRLCNEISLCQTGDWTDGSFGFKPTTIAAKFKFGESTSASAGFIQGGVGTIGNVWSFAPGTYRGFKISTEFGNGMTLAYMGADQHTAPWLLDWDDAVEPWYKQDFNYLHSIGLTGNAGAFSYNFGIGQALDVDYGQGEQDNLSFKIYGRYAINDALSIAYDMYGVDDDDMYDGFAAHHGLVLDYAINDNWAFTSQIQYTQLDEDSAMGEFAPRTMARYGSNNGNWSLWWDALSDWNMPGEIAWYNRISHNTGTGWTFNLGAGYGGGAEESKNAGFSYESEWAVNGDIIYSIQNGALKGTTFKLHATHLQRDAFEGKEERNEQDLRFVVIAPFSFL</sequence>
<evidence type="ECO:0000256" key="1">
    <source>
        <dbReference type="ARBA" id="ARBA00009075"/>
    </source>
</evidence>
<keyword evidence="2" id="KW-0813">Transport</keyword>
<dbReference type="GO" id="GO:0015288">
    <property type="term" value="F:porin activity"/>
    <property type="evidence" value="ECO:0007669"/>
    <property type="project" value="TreeGrafter"/>
</dbReference>
<evidence type="ECO:0000256" key="3">
    <source>
        <dbReference type="ARBA" id="ARBA00022729"/>
    </source>
</evidence>
<evidence type="ECO:0000256" key="2">
    <source>
        <dbReference type="ARBA" id="ARBA00022448"/>
    </source>
</evidence>
<keyword evidence="3 4" id="KW-0732">Signal</keyword>
<evidence type="ECO:0000313" key="5">
    <source>
        <dbReference type="EMBL" id="KLV05901.1"/>
    </source>
</evidence>
<gene>
    <name evidence="5" type="ORF">ABT56_10270</name>
</gene>
<name>A0A0J1H2B7_9GAMM</name>